<keyword evidence="6 9" id="KW-1133">Transmembrane helix</keyword>
<feature type="transmembrane region" description="Helical" evidence="9">
    <location>
        <begin position="553"/>
        <end position="574"/>
    </location>
</feature>
<dbReference type="AlphaFoldDB" id="A0AAV5W5Y4"/>
<dbReference type="GO" id="GO:0072657">
    <property type="term" value="P:protein localization to membrane"/>
    <property type="evidence" value="ECO:0007669"/>
    <property type="project" value="TreeGrafter"/>
</dbReference>
<comment type="similarity">
    <text evidence="3 9">Belongs to the nonaspanin (TM9SF) (TC 9.A.2) family.</text>
</comment>
<dbReference type="InterPro" id="IPR004240">
    <property type="entry name" value="EMP70"/>
</dbReference>
<dbReference type="EMBL" id="BTSY01000005">
    <property type="protein sequence ID" value="GMT27236.1"/>
    <property type="molecule type" value="Genomic_DNA"/>
</dbReference>
<evidence type="ECO:0000256" key="5">
    <source>
        <dbReference type="ARBA" id="ARBA00022729"/>
    </source>
</evidence>
<dbReference type="GO" id="GO:0005794">
    <property type="term" value="C:Golgi apparatus"/>
    <property type="evidence" value="ECO:0007669"/>
    <property type="project" value="UniProtKB-SubCell"/>
</dbReference>
<keyword evidence="4 9" id="KW-0812">Transmembrane</keyword>
<name>A0AAV5W5Y4_9BILA</name>
<evidence type="ECO:0000256" key="9">
    <source>
        <dbReference type="RuleBase" id="RU363079"/>
    </source>
</evidence>
<keyword evidence="8 9" id="KW-0472">Membrane</keyword>
<dbReference type="PANTHER" id="PTHR10766">
    <property type="entry name" value="TRANSMEMBRANE 9 SUPERFAMILY PROTEIN"/>
    <property type="match status" value="1"/>
</dbReference>
<comment type="caution">
    <text evidence="10">The sequence shown here is derived from an EMBL/GenBank/DDBJ whole genome shotgun (WGS) entry which is preliminary data.</text>
</comment>
<keyword evidence="11" id="KW-1185">Reference proteome</keyword>
<evidence type="ECO:0000313" key="10">
    <source>
        <dbReference type="EMBL" id="GMT27236.1"/>
    </source>
</evidence>
<feature type="transmembrane region" description="Helical" evidence="9">
    <location>
        <begin position="594"/>
        <end position="618"/>
    </location>
</feature>
<evidence type="ECO:0000256" key="8">
    <source>
        <dbReference type="ARBA" id="ARBA00023136"/>
    </source>
</evidence>
<feature type="transmembrane region" description="Helical" evidence="9">
    <location>
        <begin position="329"/>
        <end position="356"/>
    </location>
</feature>
<reference evidence="10" key="1">
    <citation type="submission" date="2023-10" db="EMBL/GenBank/DDBJ databases">
        <title>Genome assembly of Pristionchus species.</title>
        <authorList>
            <person name="Yoshida K."/>
            <person name="Sommer R.J."/>
        </authorList>
    </citation>
    <scope>NUCLEOTIDE SEQUENCE</scope>
    <source>
        <strain evidence="10">RS5133</strain>
    </source>
</reference>
<evidence type="ECO:0000256" key="1">
    <source>
        <dbReference type="ARBA" id="ARBA00004141"/>
    </source>
</evidence>
<dbReference type="Proteomes" id="UP001432322">
    <property type="component" value="Unassembled WGS sequence"/>
</dbReference>
<evidence type="ECO:0000256" key="4">
    <source>
        <dbReference type="ARBA" id="ARBA00022692"/>
    </source>
</evidence>
<keyword evidence="7" id="KW-0333">Golgi apparatus</keyword>
<gene>
    <name evidence="10" type="ORF">PFISCL1PPCAC_18533</name>
</gene>
<feature type="transmembrane region" description="Helical" evidence="9">
    <location>
        <begin position="266"/>
        <end position="288"/>
    </location>
</feature>
<evidence type="ECO:0000256" key="7">
    <source>
        <dbReference type="ARBA" id="ARBA00023034"/>
    </source>
</evidence>
<sequence length="628" mass="71186">TVVSGVIMKDRLRFLVFLLLPHCFTSFYVPGVAPIEFKVGDVIEVKGIKLTSTKNVVPFEYYSVPFCKPEGELHFKSENIGEIMRGDRIVNTPYEFHMARNVSCFSACTSSAAKHLSKQEASELKRRIEEEYHVHLLVDNLPISTHYVVAGGENFYDPGYRIGWVAEGGKVYVNNHVDFTLKYHKPAGAETLRVVGFEARPRSVKSVSFKKDRECTLVPEEGEYQEIKGEEMDIHWTYSVHWEESAVPWASRWDVYLKARAVDIHWFSILNSIIVVISLTGFPSVSIVRTVRRDIAHYNRDEEMDDTLEETGWKLVHGDVFRPPPHQMILVNLVGTGLQLLGMVSVTVCFAALGMLSPSSRGSLTSAAISLYCFMGLVAGYFAGRLYKGFKGKNPIRCAVQTGMLFPSIILGAGFLLNFFLISKHSSGAVPFGTMIALLFMWFGIDLPLTFLGFYFGYRKQSYTHPVRTNQIPRQVPEQPWYLQLAPCTLLAGILPFGAMFIELFFIFSAIWENQFYYLFGFLFIVCLILAISTSQISIVATYFMLCAENYHWWWRSFVVSGGSAVYVMLYSAFYFHTKLSITGFVPTVLYFSYSALIAITFWFLTGTIGFYAAYAFLCRIYAAVKID</sequence>
<feature type="transmembrane region" description="Helical" evidence="9">
    <location>
        <begin position="404"/>
        <end position="423"/>
    </location>
</feature>
<evidence type="ECO:0000256" key="3">
    <source>
        <dbReference type="ARBA" id="ARBA00005227"/>
    </source>
</evidence>
<feature type="transmembrane region" description="Helical" evidence="9">
    <location>
        <begin position="12"/>
        <end position="29"/>
    </location>
</feature>
<dbReference type="PANTHER" id="PTHR10766:SF55">
    <property type="entry name" value="TRANSMEMBRANE 9 SUPERFAMILY MEMBER 4"/>
    <property type="match status" value="1"/>
</dbReference>
<dbReference type="GO" id="GO:0016020">
    <property type="term" value="C:membrane"/>
    <property type="evidence" value="ECO:0007669"/>
    <property type="project" value="UniProtKB-SubCell"/>
</dbReference>
<feature type="transmembrane region" description="Helical" evidence="9">
    <location>
        <begin position="518"/>
        <end position="546"/>
    </location>
</feature>
<feature type="transmembrane region" description="Helical" evidence="9">
    <location>
        <begin position="362"/>
        <end position="383"/>
    </location>
</feature>
<dbReference type="Pfam" id="PF02990">
    <property type="entry name" value="EMP70"/>
    <property type="match status" value="1"/>
</dbReference>
<protein>
    <recommendedName>
        <fullName evidence="9">Transmembrane 9 superfamily member</fullName>
    </recommendedName>
</protein>
<feature type="transmembrane region" description="Helical" evidence="9">
    <location>
        <begin position="490"/>
        <end position="512"/>
    </location>
</feature>
<evidence type="ECO:0000313" key="11">
    <source>
        <dbReference type="Proteomes" id="UP001432322"/>
    </source>
</evidence>
<feature type="non-terminal residue" evidence="10">
    <location>
        <position position="1"/>
    </location>
</feature>
<accession>A0AAV5W5Y4</accession>
<feature type="transmembrane region" description="Helical" evidence="9">
    <location>
        <begin position="435"/>
        <end position="458"/>
    </location>
</feature>
<comment type="subcellular location">
    <subcellularLocation>
        <location evidence="2">Golgi apparatus</location>
    </subcellularLocation>
    <subcellularLocation>
        <location evidence="1">Membrane</location>
        <topology evidence="1">Multi-pass membrane protein</topology>
    </subcellularLocation>
</comment>
<evidence type="ECO:0000256" key="6">
    <source>
        <dbReference type="ARBA" id="ARBA00022989"/>
    </source>
</evidence>
<organism evidence="10 11">
    <name type="scientific">Pristionchus fissidentatus</name>
    <dbReference type="NCBI Taxonomy" id="1538716"/>
    <lineage>
        <taxon>Eukaryota</taxon>
        <taxon>Metazoa</taxon>
        <taxon>Ecdysozoa</taxon>
        <taxon>Nematoda</taxon>
        <taxon>Chromadorea</taxon>
        <taxon>Rhabditida</taxon>
        <taxon>Rhabditina</taxon>
        <taxon>Diplogasteromorpha</taxon>
        <taxon>Diplogasteroidea</taxon>
        <taxon>Neodiplogasteridae</taxon>
        <taxon>Pristionchus</taxon>
    </lineage>
</organism>
<proteinExistence type="inferred from homology"/>
<evidence type="ECO:0000256" key="2">
    <source>
        <dbReference type="ARBA" id="ARBA00004555"/>
    </source>
</evidence>
<keyword evidence="5" id="KW-0732">Signal</keyword>